<dbReference type="EMBL" id="LT962688">
    <property type="protein sequence ID" value="SOR28382.1"/>
    <property type="molecule type" value="Genomic_DNA"/>
</dbReference>
<sequence>MFVLSFLARRLAQGAVIIFLVSLLIFTLLRVMSGNPVRQMVGGMAPDSPGGADRHHDGPARSDHRAVRPLRGRGGPG</sequence>
<feature type="compositionally biased region" description="Basic and acidic residues" evidence="1">
    <location>
        <begin position="52"/>
        <end position="66"/>
    </location>
</feature>
<evidence type="ECO:0000313" key="4">
    <source>
        <dbReference type="Proteomes" id="UP000233769"/>
    </source>
</evidence>
<name>A0A2N9AM68_METEX</name>
<keyword evidence="2" id="KW-1133">Transmembrane helix</keyword>
<dbReference type="Proteomes" id="UP000233769">
    <property type="component" value="Chromosome tk0001"/>
</dbReference>
<evidence type="ECO:0000256" key="2">
    <source>
        <dbReference type="SAM" id="Phobius"/>
    </source>
</evidence>
<keyword evidence="2" id="KW-0472">Membrane</keyword>
<feature type="transmembrane region" description="Helical" evidence="2">
    <location>
        <begin position="12"/>
        <end position="31"/>
    </location>
</feature>
<reference evidence="4" key="1">
    <citation type="submission" date="2017-10" db="EMBL/GenBank/DDBJ databases">
        <authorList>
            <person name="Regsiter A."/>
            <person name="William W."/>
        </authorList>
    </citation>
    <scope>NUCLEOTIDE SEQUENCE [LARGE SCALE GENOMIC DNA]</scope>
</reference>
<keyword evidence="2" id="KW-0812">Transmembrane</keyword>
<proteinExistence type="predicted"/>
<accession>A0A2N9AM68</accession>
<gene>
    <name evidence="3" type="ORF">TK0001_1780</name>
</gene>
<feature type="region of interest" description="Disordered" evidence="1">
    <location>
        <begin position="41"/>
        <end position="77"/>
    </location>
</feature>
<protein>
    <submittedName>
        <fullName evidence="3">Uncharacterized protein</fullName>
    </submittedName>
</protein>
<evidence type="ECO:0000313" key="3">
    <source>
        <dbReference type="EMBL" id="SOR28382.1"/>
    </source>
</evidence>
<dbReference type="AlphaFoldDB" id="A0A2N9AM68"/>
<evidence type="ECO:0000256" key="1">
    <source>
        <dbReference type="SAM" id="MobiDB-lite"/>
    </source>
</evidence>
<organism evidence="3 4">
    <name type="scientific">Methylorubrum extorquens</name>
    <name type="common">Methylobacterium dichloromethanicum</name>
    <name type="synonym">Methylobacterium extorquens</name>
    <dbReference type="NCBI Taxonomy" id="408"/>
    <lineage>
        <taxon>Bacteria</taxon>
        <taxon>Pseudomonadati</taxon>
        <taxon>Pseudomonadota</taxon>
        <taxon>Alphaproteobacteria</taxon>
        <taxon>Hyphomicrobiales</taxon>
        <taxon>Methylobacteriaceae</taxon>
        <taxon>Methylorubrum</taxon>
    </lineage>
</organism>